<comment type="caution">
    <text evidence="3">The sequence shown here is derived from an EMBL/GenBank/DDBJ whole genome shotgun (WGS) entry which is preliminary data.</text>
</comment>
<feature type="transmembrane region" description="Helical" evidence="2">
    <location>
        <begin position="335"/>
        <end position="355"/>
    </location>
</feature>
<dbReference type="EMBL" id="NPMS01000003">
    <property type="protein sequence ID" value="OZU89036.1"/>
    <property type="molecule type" value="Genomic_DNA"/>
</dbReference>
<feature type="transmembrane region" description="Helical" evidence="2">
    <location>
        <begin position="125"/>
        <end position="142"/>
    </location>
</feature>
<evidence type="ECO:0000256" key="2">
    <source>
        <dbReference type="SAM" id="Phobius"/>
    </source>
</evidence>
<feature type="region of interest" description="Disordered" evidence="1">
    <location>
        <begin position="193"/>
        <end position="215"/>
    </location>
</feature>
<feature type="transmembrane region" description="Helical" evidence="2">
    <location>
        <begin position="307"/>
        <end position="329"/>
    </location>
</feature>
<feature type="transmembrane region" description="Helical" evidence="2">
    <location>
        <begin position="148"/>
        <end position="168"/>
    </location>
</feature>
<evidence type="ECO:0000256" key="1">
    <source>
        <dbReference type="SAM" id="MobiDB-lite"/>
    </source>
</evidence>
<keyword evidence="2" id="KW-0812">Transmembrane</keyword>
<dbReference type="AlphaFoldDB" id="A0A265NCN4"/>
<organism evidence="3 4">
    <name type="scientific">Virgibacillus indicus</name>
    <dbReference type="NCBI Taxonomy" id="2024554"/>
    <lineage>
        <taxon>Bacteria</taxon>
        <taxon>Bacillati</taxon>
        <taxon>Bacillota</taxon>
        <taxon>Bacilli</taxon>
        <taxon>Bacillales</taxon>
        <taxon>Bacillaceae</taxon>
        <taxon>Virgibacillus</taxon>
    </lineage>
</organism>
<reference evidence="3 4" key="1">
    <citation type="submission" date="2017-08" db="EMBL/GenBank/DDBJ databases">
        <title>Virgibacillus indicus sp. nov. and Virgibacillus profoundi sp. nov, two moderately halophilic bacteria isolated from marine sediment by using the Microfluidic Streak Plate.</title>
        <authorList>
            <person name="Xu B."/>
            <person name="Hu B."/>
            <person name="Wang J."/>
            <person name="Zhu Y."/>
            <person name="Huang L."/>
            <person name="Du W."/>
            <person name="Huang Y."/>
        </authorList>
    </citation>
    <scope>NUCLEOTIDE SEQUENCE [LARGE SCALE GENOMIC DNA]</scope>
    <source>
        <strain evidence="3 4">IO3-P2-C2</strain>
    </source>
</reference>
<proteinExistence type="predicted"/>
<keyword evidence="2" id="KW-0472">Membrane</keyword>
<sequence length="749" mass="84055">MVLAADTEEQFGDFKDDEISYYYLDAVPEDFGEDKGIWEETKDKFWFLDMQDKFGQKMNELFNFLTNTAFELNMFMTRMMITALDIAYDFEFVNSIINKLDEIMAPITGITGTGAFSNSGLFGNFAKFVAVITVIYAVYVLIWKRSMFSSITTILQTVIALTIAVLLFSNYSSFLLGLNQVTTEASALILSGTHSQPKNGDRNNPNLIIPDTPTGLNEKNLQNKMRDNLWSMFVDRPYLYMMYGETSLEKLDKNGDRNQSVNRVKEVLKQKPKSEARYEAIIKEKDVKRNKYVTYSNISKRLSFTPMYLSINGITSVPIYFLALTLILFQFWFMIIALFAPFALLIGAIPGQFNVLKRYFIELGLPLILKMLVSFAALVIFALSELLYQADFAVNNSGGNAFFSYITVAIVHFVLFMLIFLLRKRISNIFSAGTKGINDLREGMGAVTNPLKKGVHGTTTATGLAVGAVTTGGIGAMAGANIGGSVGKMATGEGDVREVANSAFQAKRAHQLAELKGLNGKQDATPRVNNLSNDRADNMNKFINDTTQSNNTQEKTDDVLDSVDKEGTKDVSMNEQPNPHSIDSKKIQEEAGTKENYSALMVEGKKPNKQIQQKSLLGNQVESKEEYVRRQQVPKTSDWMEESSDINANPAIEQMESKPEKVPIPTANDWIEDTPEMVKVDAEKEIQHSHLSGKSDIKHNYSDENNIMSEYDDSYANLASLENHMLVNNLHEHSHQDEYANLKDWDRGE</sequence>
<keyword evidence="2" id="KW-1133">Transmembrane helix</keyword>
<feature type="compositionally biased region" description="Polar residues" evidence="1">
    <location>
        <begin position="193"/>
        <end position="206"/>
    </location>
</feature>
<name>A0A265NCN4_9BACI</name>
<dbReference type="NCBIfam" id="NF046089">
    <property type="entry name" value="CD3337_EF1877"/>
    <property type="match status" value="1"/>
</dbReference>
<dbReference type="OrthoDB" id="2930912at2"/>
<feature type="transmembrane region" description="Helical" evidence="2">
    <location>
        <begin position="367"/>
        <end position="390"/>
    </location>
</feature>
<gene>
    <name evidence="3" type="ORF">CIL03_08440</name>
</gene>
<feature type="compositionally biased region" description="Polar residues" evidence="1">
    <location>
        <begin position="541"/>
        <end position="553"/>
    </location>
</feature>
<accession>A0A265NCN4</accession>
<dbReference type="InterPro" id="IPR058112">
    <property type="entry name" value="CD3337_EF1877-like"/>
</dbReference>
<keyword evidence="4" id="KW-1185">Reference proteome</keyword>
<dbReference type="Proteomes" id="UP000216498">
    <property type="component" value="Unassembled WGS sequence"/>
</dbReference>
<protein>
    <submittedName>
        <fullName evidence="3">Uncharacterized protein</fullName>
    </submittedName>
</protein>
<feature type="transmembrane region" description="Helical" evidence="2">
    <location>
        <begin position="402"/>
        <end position="422"/>
    </location>
</feature>
<evidence type="ECO:0000313" key="4">
    <source>
        <dbReference type="Proteomes" id="UP000216498"/>
    </source>
</evidence>
<feature type="region of interest" description="Disordered" evidence="1">
    <location>
        <begin position="515"/>
        <end position="561"/>
    </location>
</feature>
<evidence type="ECO:0000313" key="3">
    <source>
        <dbReference type="EMBL" id="OZU89036.1"/>
    </source>
</evidence>